<feature type="transmembrane region" description="Helical" evidence="8">
    <location>
        <begin position="103"/>
        <end position="127"/>
    </location>
</feature>
<evidence type="ECO:0000256" key="5">
    <source>
        <dbReference type="ARBA" id="ARBA00023136"/>
    </source>
</evidence>
<dbReference type="InterPro" id="IPR000276">
    <property type="entry name" value="GPCR_Rhodpsn"/>
</dbReference>
<dbReference type="InterPro" id="IPR017452">
    <property type="entry name" value="GPCR_Rhodpsn_7TM"/>
</dbReference>
<dbReference type="PRINTS" id="PR00237">
    <property type="entry name" value="GPCRRHODOPSN"/>
</dbReference>
<dbReference type="Gene3D" id="1.20.1070.10">
    <property type="entry name" value="Rhodopsin 7-helix transmembrane proteins"/>
    <property type="match status" value="1"/>
</dbReference>
<evidence type="ECO:0000313" key="11">
    <source>
        <dbReference type="Proteomes" id="UP001209878"/>
    </source>
</evidence>
<keyword evidence="11" id="KW-1185">Reference proteome</keyword>
<keyword evidence="7" id="KW-0807">Transducer</keyword>
<comment type="caution">
    <text evidence="10">The sequence shown here is derived from an EMBL/GenBank/DDBJ whole genome shotgun (WGS) entry which is preliminary data.</text>
</comment>
<dbReference type="GO" id="GO:0005886">
    <property type="term" value="C:plasma membrane"/>
    <property type="evidence" value="ECO:0007669"/>
    <property type="project" value="TreeGrafter"/>
</dbReference>
<feature type="transmembrane region" description="Helical" evidence="8">
    <location>
        <begin position="50"/>
        <end position="74"/>
    </location>
</feature>
<keyword evidence="2 8" id="KW-0812">Transmembrane</keyword>
<name>A0AAD9NPT6_RIDPI</name>
<evidence type="ECO:0000256" key="4">
    <source>
        <dbReference type="ARBA" id="ARBA00023040"/>
    </source>
</evidence>
<keyword evidence="4" id="KW-0297">G-protein coupled receptor</keyword>
<evidence type="ECO:0000256" key="2">
    <source>
        <dbReference type="ARBA" id="ARBA00022692"/>
    </source>
</evidence>
<keyword evidence="5 8" id="KW-0472">Membrane</keyword>
<dbReference type="PANTHER" id="PTHR24243:SF233">
    <property type="entry name" value="THYROTROPIN-RELEASING HORMONE RECEPTOR"/>
    <property type="match status" value="1"/>
</dbReference>
<proteinExistence type="predicted"/>
<organism evidence="10 11">
    <name type="scientific">Ridgeia piscesae</name>
    <name type="common">Tubeworm</name>
    <dbReference type="NCBI Taxonomy" id="27915"/>
    <lineage>
        <taxon>Eukaryota</taxon>
        <taxon>Metazoa</taxon>
        <taxon>Spiralia</taxon>
        <taxon>Lophotrochozoa</taxon>
        <taxon>Annelida</taxon>
        <taxon>Polychaeta</taxon>
        <taxon>Sedentaria</taxon>
        <taxon>Canalipalpata</taxon>
        <taxon>Sabellida</taxon>
        <taxon>Siboglinidae</taxon>
        <taxon>Ridgeia</taxon>
    </lineage>
</organism>
<evidence type="ECO:0000256" key="7">
    <source>
        <dbReference type="ARBA" id="ARBA00023224"/>
    </source>
</evidence>
<dbReference type="Proteomes" id="UP001209878">
    <property type="component" value="Unassembled WGS sequence"/>
</dbReference>
<accession>A0AAD9NPT6</accession>
<evidence type="ECO:0000256" key="1">
    <source>
        <dbReference type="ARBA" id="ARBA00004141"/>
    </source>
</evidence>
<dbReference type="Pfam" id="PF00001">
    <property type="entry name" value="7tm_1"/>
    <property type="match status" value="1"/>
</dbReference>
<evidence type="ECO:0000313" key="10">
    <source>
        <dbReference type="EMBL" id="KAK2176201.1"/>
    </source>
</evidence>
<evidence type="ECO:0000256" key="8">
    <source>
        <dbReference type="SAM" id="Phobius"/>
    </source>
</evidence>
<sequence length="252" mass="29325">MLRIVLAIWVVACVACVPFLVITVYKDSAFVDGTPIKVCRITISRPWQRIYILCIIAVFFVFPMVFLTALYSVISRQLMRDIKLATLRHDSNGLSTIRARKQVVVMLAAVVCLFFACLLPMNAFRLWSMFRTRKDLETLGFEAYLNVMYFARVLFFTNSVINPVCYTMFSTKFREAFWRLTTRREALRSASYRHSSLGLRTSQRTSGSSLRGDFRSCGERRPYSASYQYKISWQKRDCEVRSDEDAMYRTDV</sequence>
<evidence type="ECO:0000256" key="3">
    <source>
        <dbReference type="ARBA" id="ARBA00022989"/>
    </source>
</evidence>
<comment type="subcellular location">
    <subcellularLocation>
        <location evidence="1">Membrane</location>
        <topology evidence="1">Multi-pass membrane protein</topology>
    </subcellularLocation>
</comment>
<dbReference type="PROSITE" id="PS50262">
    <property type="entry name" value="G_PROTEIN_RECEP_F1_2"/>
    <property type="match status" value="1"/>
</dbReference>
<dbReference type="GO" id="GO:0004930">
    <property type="term" value="F:G protein-coupled receptor activity"/>
    <property type="evidence" value="ECO:0007669"/>
    <property type="project" value="UniProtKB-KW"/>
</dbReference>
<dbReference type="SUPFAM" id="SSF81321">
    <property type="entry name" value="Family A G protein-coupled receptor-like"/>
    <property type="match status" value="1"/>
</dbReference>
<evidence type="ECO:0000256" key="6">
    <source>
        <dbReference type="ARBA" id="ARBA00023170"/>
    </source>
</evidence>
<reference evidence="10" key="1">
    <citation type="journal article" date="2023" name="Mol. Biol. Evol.">
        <title>Third-Generation Sequencing Reveals the Adaptive Role of the Epigenome in Three Deep-Sea Polychaetes.</title>
        <authorList>
            <person name="Perez M."/>
            <person name="Aroh O."/>
            <person name="Sun Y."/>
            <person name="Lan Y."/>
            <person name="Juniper S.K."/>
            <person name="Young C.R."/>
            <person name="Angers B."/>
            <person name="Qian P.Y."/>
        </authorList>
    </citation>
    <scope>NUCLEOTIDE SEQUENCE</scope>
    <source>
        <strain evidence="10">R07B-5</strain>
    </source>
</reference>
<feature type="domain" description="G-protein coupled receptors family 1 profile" evidence="9">
    <location>
        <begin position="1"/>
        <end position="166"/>
    </location>
</feature>
<evidence type="ECO:0000259" key="9">
    <source>
        <dbReference type="PROSITE" id="PS50262"/>
    </source>
</evidence>
<dbReference type="EMBL" id="JAODUO010000676">
    <property type="protein sequence ID" value="KAK2176201.1"/>
    <property type="molecule type" value="Genomic_DNA"/>
</dbReference>
<keyword evidence="3 8" id="KW-1133">Transmembrane helix</keyword>
<dbReference type="AlphaFoldDB" id="A0AAD9NPT6"/>
<dbReference type="PANTHER" id="PTHR24243">
    <property type="entry name" value="G-PROTEIN COUPLED RECEPTOR"/>
    <property type="match status" value="1"/>
</dbReference>
<gene>
    <name evidence="10" type="ORF">NP493_676g03003</name>
</gene>
<protein>
    <recommendedName>
        <fullName evidence="9">G-protein coupled receptors family 1 profile domain-containing protein</fullName>
    </recommendedName>
</protein>
<feature type="transmembrane region" description="Helical" evidence="8">
    <location>
        <begin position="147"/>
        <end position="169"/>
    </location>
</feature>
<keyword evidence="6" id="KW-0675">Receptor</keyword>